<dbReference type="SUPFAM" id="SSF50939">
    <property type="entry name" value="Sialidases"/>
    <property type="match status" value="1"/>
</dbReference>
<dbReference type="InterPro" id="IPR028203">
    <property type="entry name" value="PSII_CF48-like_dom"/>
</dbReference>
<dbReference type="InterPro" id="IPR015943">
    <property type="entry name" value="WD40/YVTN_repeat-like_dom_sf"/>
</dbReference>
<dbReference type="RefSeq" id="WP_109339510.1">
    <property type="nucleotide sequence ID" value="NZ_CP029347.1"/>
</dbReference>
<dbReference type="PANTHER" id="PTHR47199">
    <property type="entry name" value="PHOTOSYSTEM II STABILITY/ASSEMBLY FACTOR HCF136, CHLOROPLASTIC"/>
    <property type="match status" value="1"/>
</dbReference>
<proteinExistence type="predicted"/>
<keyword evidence="6" id="KW-1185">Reference proteome</keyword>
<dbReference type="Gene3D" id="2.130.10.10">
    <property type="entry name" value="YVTN repeat-like/Quinoprotein amine dehydrogenase"/>
    <property type="match status" value="1"/>
</dbReference>
<protein>
    <recommendedName>
        <fullName evidence="4">Photosynthesis system II assembly factor Ycf48/Hcf136-like domain-containing protein</fullName>
    </recommendedName>
</protein>
<dbReference type="GO" id="GO:0015979">
    <property type="term" value="P:photosynthesis"/>
    <property type="evidence" value="ECO:0007669"/>
    <property type="project" value="UniProtKB-KW"/>
</dbReference>
<feature type="domain" description="Photosynthesis system II assembly factor Ycf48/Hcf136-like" evidence="4">
    <location>
        <begin position="31"/>
        <end position="111"/>
    </location>
</feature>
<dbReference type="PANTHER" id="PTHR47199:SF2">
    <property type="entry name" value="PHOTOSYSTEM II STABILITY_ASSEMBLY FACTOR HCF136, CHLOROPLASTIC"/>
    <property type="match status" value="1"/>
</dbReference>
<dbReference type="InterPro" id="IPR036278">
    <property type="entry name" value="Sialidase_sf"/>
</dbReference>
<dbReference type="OrthoDB" id="9813892at2"/>
<dbReference type="EMBL" id="CP029347">
    <property type="protein sequence ID" value="AWL11894.1"/>
    <property type="molecule type" value="Genomic_DNA"/>
</dbReference>
<evidence type="ECO:0000256" key="3">
    <source>
        <dbReference type="SAM" id="SignalP"/>
    </source>
</evidence>
<keyword evidence="2" id="KW-0604">Photosystem II</keyword>
<name>A0A2S2E2N2_9ALTE</name>
<evidence type="ECO:0000256" key="1">
    <source>
        <dbReference type="ARBA" id="ARBA00022531"/>
    </source>
</evidence>
<evidence type="ECO:0000256" key="2">
    <source>
        <dbReference type="ARBA" id="ARBA00023276"/>
    </source>
</evidence>
<dbReference type="AlphaFoldDB" id="A0A2S2E2N2"/>
<dbReference type="Pfam" id="PF14870">
    <property type="entry name" value="PSII_BNR"/>
    <property type="match status" value="1"/>
</dbReference>
<evidence type="ECO:0000313" key="5">
    <source>
        <dbReference type="EMBL" id="AWL11894.1"/>
    </source>
</evidence>
<reference evidence="5 6" key="1">
    <citation type="submission" date="2018-05" db="EMBL/GenBank/DDBJ databases">
        <title>Salinimonas sp. HMF8227 Genome sequencing and assembly.</title>
        <authorList>
            <person name="Kang H."/>
            <person name="Kang J."/>
            <person name="Cha I."/>
            <person name="Kim H."/>
            <person name="Joh K."/>
        </authorList>
    </citation>
    <scope>NUCLEOTIDE SEQUENCE [LARGE SCALE GENOMIC DNA]</scope>
    <source>
        <strain evidence="5 6">HMF8227</strain>
    </source>
</reference>
<accession>A0A2S2E2N2</accession>
<organism evidence="5 6">
    <name type="scientific">Saliniradius amylolyticus</name>
    <dbReference type="NCBI Taxonomy" id="2183582"/>
    <lineage>
        <taxon>Bacteria</taxon>
        <taxon>Pseudomonadati</taxon>
        <taxon>Pseudomonadota</taxon>
        <taxon>Gammaproteobacteria</taxon>
        <taxon>Alteromonadales</taxon>
        <taxon>Alteromonadaceae</taxon>
        <taxon>Saliniradius</taxon>
    </lineage>
</organism>
<dbReference type="KEGG" id="salh:HMF8227_01419"/>
<keyword evidence="3" id="KW-0732">Signal</keyword>
<gene>
    <name evidence="5" type="ORF">HMF8227_01419</name>
</gene>
<feature type="signal peptide" evidence="3">
    <location>
        <begin position="1"/>
        <end position="20"/>
    </location>
</feature>
<feature type="chain" id="PRO_5015404589" description="Photosynthesis system II assembly factor Ycf48/Hcf136-like domain-containing protein" evidence="3">
    <location>
        <begin position="21"/>
        <end position="333"/>
    </location>
</feature>
<evidence type="ECO:0000313" key="6">
    <source>
        <dbReference type="Proteomes" id="UP000245728"/>
    </source>
</evidence>
<sequence>MKRAAVLFILSWMLIWPSFAEDKQSFIAPLADQSLLLDITKTEANRLIAVGERGHILISDDGKSWQQRPVPTQSTLTTVFSAYGHAWAAGHDAVILHSDDGGMSWKKVHQDIELQKPLMDLYFFNDQSGIAIGAYGLFYRTVDGGQNWQKERHLSLLSEMDQEYLLDLKENDPEFYEIEVGSIFPHLNRVARGEDGTLYLAAEMGTIAKSSDKGQSWQRMPINYYGSFFGIDITLSGRVIAAGLRGNAFELVDGNQWQKIKSGIDSTFNSVVPLPNGGALLVANKGYRLQIGAQNQLSQWPEEKAILNAVPFNGRLVAVTEVGIQVFDTKDLL</sequence>
<dbReference type="GO" id="GO:0009523">
    <property type="term" value="C:photosystem II"/>
    <property type="evidence" value="ECO:0007669"/>
    <property type="project" value="UniProtKB-KW"/>
</dbReference>
<evidence type="ECO:0000259" key="4">
    <source>
        <dbReference type="Pfam" id="PF14870"/>
    </source>
</evidence>
<keyword evidence="1" id="KW-0602">Photosynthesis</keyword>
<dbReference type="Proteomes" id="UP000245728">
    <property type="component" value="Chromosome"/>
</dbReference>